<dbReference type="STRING" id="686796.SAMN04488104_1004114"/>
<protein>
    <submittedName>
        <fullName evidence="3">Beta-carotene ketolase (CrtW type)</fullName>
    </submittedName>
</protein>
<accession>A0A1G6NWC4</accession>
<evidence type="ECO:0000256" key="1">
    <source>
        <dbReference type="SAM" id="Phobius"/>
    </source>
</evidence>
<dbReference type="OrthoDB" id="9792534at2"/>
<feature type="transmembrane region" description="Helical" evidence="1">
    <location>
        <begin position="134"/>
        <end position="154"/>
    </location>
</feature>
<feature type="domain" description="Fatty acid desaturase" evidence="2">
    <location>
        <begin position="135"/>
        <end position="231"/>
    </location>
</feature>
<organism evidence="3 4">
    <name type="scientific">Algoriphagus faecimaris</name>
    <dbReference type="NCBI Taxonomy" id="686796"/>
    <lineage>
        <taxon>Bacteria</taxon>
        <taxon>Pseudomonadati</taxon>
        <taxon>Bacteroidota</taxon>
        <taxon>Cytophagia</taxon>
        <taxon>Cytophagales</taxon>
        <taxon>Cyclobacteriaceae</taxon>
        <taxon>Algoriphagus</taxon>
    </lineage>
</organism>
<proteinExistence type="predicted"/>
<dbReference type="GO" id="GO:0006629">
    <property type="term" value="P:lipid metabolic process"/>
    <property type="evidence" value="ECO:0007669"/>
    <property type="project" value="InterPro"/>
</dbReference>
<feature type="transmembrane region" description="Helical" evidence="1">
    <location>
        <begin position="16"/>
        <end position="37"/>
    </location>
</feature>
<keyword evidence="1" id="KW-0812">Transmembrane</keyword>
<dbReference type="Proteomes" id="UP000199060">
    <property type="component" value="Unassembled WGS sequence"/>
</dbReference>
<feature type="transmembrane region" description="Helical" evidence="1">
    <location>
        <begin position="77"/>
        <end position="96"/>
    </location>
</feature>
<feature type="transmembrane region" description="Helical" evidence="1">
    <location>
        <begin position="44"/>
        <end position="65"/>
    </location>
</feature>
<name>A0A1G6NWC4_9BACT</name>
<sequence>MKSTQRLFSKTIDPKGLLIAWAIIFLWFLSLALLLSLEINWSNPLIYLGVLIQTHLYTGLFITAHDAMHGVVSSHKRINHVTGWIAAILFSYNFYWKLFPKHHEHHRHVATDQDPDYHASGKFLIWYLSFIRQYVTIWQILLMAVTFNILKLFIPTENLIVFWMAPAILSTLQLFYFGTYLPHRGESQNAHHSHSQSKNHLWAFLSCYFFGYHFEHHDSPGTPWWRLWRVKEKQTVENH</sequence>
<dbReference type="AlphaFoldDB" id="A0A1G6NWC4"/>
<dbReference type="Pfam" id="PF00487">
    <property type="entry name" value="FA_desaturase"/>
    <property type="match status" value="1"/>
</dbReference>
<reference evidence="4" key="1">
    <citation type="submission" date="2016-10" db="EMBL/GenBank/DDBJ databases">
        <authorList>
            <person name="Varghese N."/>
            <person name="Submissions S."/>
        </authorList>
    </citation>
    <scope>NUCLEOTIDE SEQUENCE [LARGE SCALE GENOMIC DNA]</scope>
    <source>
        <strain evidence="4">DSM 23095</strain>
    </source>
</reference>
<evidence type="ECO:0000259" key="2">
    <source>
        <dbReference type="Pfam" id="PF00487"/>
    </source>
</evidence>
<dbReference type="EMBL" id="FNAC01000004">
    <property type="protein sequence ID" value="SDC72089.1"/>
    <property type="molecule type" value="Genomic_DNA"/>
</dbReference>
<keyword evidence="1" id="KW-0472">Membrane</keyword>
<evidence type="ECO:0000313" key="3">
    <source>
        <dbReference type="EMBL" id="SDC72089.1"/>
    </source>
</evidence>
<feature type="transmembrane region" description="Helical" evidence="1">
    <location>
        <begin position="160"/>
        <end position="181"/>
    </location>
</feature>
<keyword evidence="1" id="KW-1133">Transmembrane helix</keyword>
<dbReference type="InterPro" id="IPR005804">
    <property type="entry name" value="FA_desaturase_dom"/>
</dbReference>
<keyword evidence="4" id="KW-1185">Reference proteome</keyword>
<evidence type="ECO:0000313" key="4">
    <source>
        <dbReference type="Proteomes" id="UP000199060"/>
    </source>
</evidence>
<dbReference type="RefSeq" id="WP_087937865.1">
    <property type="nucleotide sequence ID" value="NZ_FNAC01000004.1"/>
</dbReference>
<gene>
    <name evidence="3" type="ORF">SAMN04488104_1004114</name>
</gene>